<dbReference type="EMBL" id="SIJK02000056">
    <property type="protein sequence ID" value="MBP1468103.1"/>
    <property type="molecule type" value="Genomic_DNA"/>
</dbReference>
<feature type="chain" id="PRO_5046738776" description="Ig-like domain-containing protein" evidence="1">
    <location>
        <begin position="25"/>
        <end position="698"/>
    </location>
</feature>
<evidence type="ECO:0008006" key="4">
    <source>
        <dbReference type="Google" id="ProtNLM"/>
    </source>
</evidence>
<keyword evidence="3" id="KW-1185">Reference proteome</keyword>
<reference evidence="2 3" key="1">
    <citation type="submission" date="2021-03" db="EMBL/GenBank/DDBJ databases">
        <authorList>
            <person name="Grouzdev D.S."/>
        </authorList>
    </citation>
    <scope>NUCLEOTIDE SEQUENCE [LARGE SCALE GENOMIC DNA]</scope>
    <source>
        <strain evidence="2 3">M50-1</strain>
    </source>
</reference>
<keyword evidence="1" id="KW-0732">Signal</keyword>
<evidence type="ECO:0000313" key="3">
    <source>
        <dbReference type="Proteomes" id="UP001193081"/>
    </source>
</evidence>
<evidence type="ECO:0000256" key="1">
    <source>
        <dbReference type="SAM" id="SignalP"/>
    </source>
</evidence>
<dbReference type="SUPFAM" id="SSF89372">
    <property type="entry name" value="Fucose-specific lectin"/>
    <property type="match status" value="1"/>
</dbReference>
<feature type="signal peptide" evidence="1">
    <location>
        <begin position="1"/>
        <end position="24"/>
    </location>
</feature>
<comment type="caution">
    <text evidence="2">The sequence shown here is derived from an EMBL/GenBank/DDBJ whole genome shotgun (WGS) entry which is preliminary data.</text>
</comment>
<gene>
    <name evidence="2" type="ORF">EYB53_020485</name>
</gene>
<proteinExistence type="predicted"/>
<accession>A0ABS4DFA2</accession>
<organism evidence="2 3">
    <name type="scientific">Candidatus Chloroploca mongolica</name>
    <dbReference type="NCBI Taxonomy" id="2528176"/>
    <lineage>
        <taxon>Bacteria</taxon>
        <taxon>Bacillati</taxon>
        <taxon>Chloroflexota</taxon>
        <taxon>Chloroflexia</taxon>
        <taxon>Chloroflexales</taxon>
        <taxon>Chloroflexineae</taxon>
        <taxon>Oscillochloridaceae</taxon>
        <taxon>Candidatus Chloroploca</taxon>
    </lineage>
</organism>
<dbReference type="Proteomes" id="UP001193081">
    <property type="component" value="Unassembled WGS sequence"/>
</dbReference>
<name>A0ABS4DFA2_9CHLR</name>
<evidence type="ECO:0000313" key="2">
    <source>
        <dbReference type="EMBL" id="MBP1468103.1"/>
    </source>
</evidence>
<protein>
    <recommendedName>
        <fullName evidence="4">Ig-like domain-containing protein</fullName>
    </recommendedName>
</protein>
<sequence length="698" mass="72010">MARLTLIILLAVTLALSTLPPAAASPQPNALAVLALQTLPASSGAQLGGIAVGGRTVSVAADNGTLWRKADAALSFGPPTLEPPPSLPTATRVALSALPDGGAYLVWADLATSTITGRSIDPSGSLGPPEPIHNGDTLPVALAVAATADGTVVVVWRDPERLWYRSRSPATGGAWGAPVEIPTPGVIGQPLLATGPSGRIGLVFGTTSGAIQYGEWDGQSLGLSSVTTNSGGEPFDANPSLTYLPDGTPLVAWHRIGQGLFAAQRQADGTWTATRLTDSAIADAPSVAADELGNVVYTWIDERGSLFVAYQSANGGNPWTPLVLSGRDGVYFKVQAVANVGERSFVHVAAERFNGSGLVIDYLLLSPHSTDPGTLAPIIENGATIVGPRPTLTVSFNVTGDPPTELRWRWGVPPTDTASDSDGWVPFSNPIAIPAPSPAGSRECSLETLYTQVRNGDTVQAEILPASITIDQRATGTARLSNPFLPGRVPNDPAGAGGAPAGDPGYTRAPLAFVEVDGTDDCSGLRELQIGTSPEALGDPIPLVGNTLAEAIALPDPSDLSQGTRTIIARLTDQVGNQIDATSVITFDSIRPVVAAGAELTLTPDPQATILADLRIENLEVTDAYPGGYWGAWIASSLTPVADPATSPALTWTAMPIPTADRSADGALVRRWSLATGLATPARELPVKCQLDLPPGVN</sequence>
<dbReference type="RefSeq" id="WP_135480519.1">
    <property type="nucleotide sequence ID" value="NZ_SIJK02000056.1"/>
</dbReference>